<dbReference type="AlphaFoldDB" id="A0AAE0YUL8"/>
<evidence type="ECO:0000313" key="3">
    <source>
        <dbReference type="Proteomes" id="UP001283361"/>
    </source>
</evidence>
<feature type="region of interest" description="Disordered" evidence="1">
    <location>
        <begin position="62"/>
        <end position="84"/>
    </location>
</feature>
<name>A0AAE0YUL8_9GAST</name>
<keyword evidence="3" id="KW-1185">Reference proteome</keyword>
<proteinExistence type="predicted"/>
<gene>
    <name evidence="2" type="ORF">RRG08_003909</name>
</gene>
<dbReference type="EMBL" id="JAWDGP010005470">
    <property type="protein sequence ID" value="KAK3756791.1"/>
    <property type="molecule type" value="Genomic_DNA"/>
</dbReference>
<sequence>MHAQRALRSFRPGRVSLGAPESQWLLVVGCWLSLSELAMRNCRELVKQQRVVYHSLSMWPSDEEVSEDSPNKLAILSHPRVAPP</sequence>
<comment type="caution">
    <text evidence="2">The sequence shown here is derived from an EMBL/GenBank/DDBJ whole genome shotgun (WGS) entry which is preliminary data.</text>
</comment>
<evidence type="ECO:0000313" key="2">
    <source>
        <dbReference type="EMBL" id="KAK3756791.1"/>
    </source>
</evidence>
<organism evidence="2 3">
    <name type="scientific">Elysia crispata</name>
    <name type="common">lettuce slug</name>
    <dbReference type="NCBI Taxonomy" id="231223"/>
    <lineage>
        <taxon>Eukaryota</taxon>
        <taxon>Metazoa</taxon>
        <taxon>Spiralia</taxon>
        <taxon>Lophotrochozoa</taxon>
        <taxon>Mollusca</taxon>
        <taxon>Gastropoda</taxon>
        <taxon>Heterobranchia</taxon>
        <taxon>Euthyneura</taxon>
        <taxon>Panpulmonata</taxon>
        <taxon>Sacoglossa</taxon>
        <taxon>Placobranchoidea</taxon>
        <taxon>Plakobranchidae</taxon>
        <taxon>Elysia</taxon>
    </lineage>
</organism>
<evidence type="ECO:0000256" key="1">
    <source>
        <dbReference type="SAM" id="MobiDB-lite"/>
    </source>
</evidence>
<accession>A0AAE0YUL8</accession>
<reference evidence="2" key="1">
    <citation type="journal article" date="2023" name="G3 (Bethesda)">
        <title>A reference genome for the long-term kleptoplast-retaining sea slug Elysia crispata morphotype clarki.</title>
        <authorList>
            <person name="Eastman K.E."/>
            <person name="Pendleton A.L."/>
            <person name="Shaikh M.A."/>
            <person name="Suttiyut T."/>
            <person name="Ogas R."/>
            <person name="Tomko P."/>
            <person name="Gavelis G."/>
            <person name="Widhalm J.R."/>
            <person name="Wisecaver J.H."/>
        </authorList>
    </citation>
    <scope>NUCLEOTIDE SEQUENCE</scope>
    <source>
        <strain evidence="2">ECLA1</strain>
    </source>
</reference>
<dbReference type="Proteomes" id="UP001283361">
    <property type="component" value="Unassembled WGS sequence"/>
</dbReference>
<protein>
    <submittedName>
        <fullName evidence="2">Uncharacterized protein</fullName>
    </submittedName>
</protein>